<dbReference type="CDD" id="cd03313">
    <property type="entry name" value="enolase"/>
    <property type="match status" value="1"/>
</dbReference>
<gene>
    <name evidence="13" type="primary">eno</name>
    <name evidence="19" type="ORF">EII38_02190</name>
</gene>
<sequence>MSIITDVYAREVLDSRGNPTLEVEVYTESGAFGRGMVPSGASTGEHEAVELRDGDKSRYLGLGTQKAVDNVNNIIAEAIIGFDVTQQQAIDRAMIELDGTPNKGKLGANAILGVSIAVARAAADFLEVPLYTYLGGFNTKLLPTPMMNIINGGSHSDAPIAFQEFMILPVGAPSFKEGLRWGAEVFHALKKILKSRGLVTAVGDEGGFAPKFEGTEDGVETIIAAIEAAGYEAGENGIMIGFDCASSEFYDKERKVYDYTKFEGEGAAVRTSAEQIDYLEELVNKYPIITIEDGMDENDWDGWKALTARLGKRVQLVGDDFFVTNTDYLARGIKENAANSILIKVNQIGTLTETFEAIEMAKEAGYTAVVSHRSGETEDSTIADIAVATNAGQIKTGSLSRTDRIAKYNQLLRIEDQLGEVAQYKGLQAFYNLKK</sequence>
<dbReference type="Gene3D" id="3.20.20.120">
    <property type="entry name" value="Enolase-like C-terminal domain"/>
    <property type="match status" value="1"/>
</dbReference>
<evidence type="ECO:0000256" key="13">
    <source>
        <dbReference type="HAMAP-Rule" id="MF_00318"/>
    </source>
</evidence>
<evidence type="ECO:0000256" key="2">
    <source>
        <dbReference type="ARBA" id="ARBA00005031"/>
    </source>
</evidence>
<keyword evidence="10 13" id="KW-0324">Glycolysis</keyword>
<dbReference type="SMART" id="SM01192">
    <property type="entry name" value="Enolase_C"/>
    <property type="match status" value="1"/>
</dbReference>
<feature type="binding site" evidence="13">
    <location>
        <position position="344"/>
    </location>
    <ligand>
        <name>(2R)-2-phosphoglycerate</name>
        <dbReference type="ChEBI" id="CHEBI:58289"/>
    </ligand>
</feature>
<feature type="domain" description="Enolase C-terminal TIM barrel" evidence="17">
    <location>
        <begin position="139"/>
        <end position="432"/>
    </location>
</feature>
<comment type="similarity">
    <text evidence="3 13">Belongs to the enolase family.</text>
</comment>
<dbReference type="InterPro" id="IPR020811">
    <property type="entry name" value="Enolase_N"/>
</dbReference>
<dbReference type="InterPro" id="IPR036849">
    <property type="entry name" value="Enolase-like_C_sf"/>
</dbReference>
<dbReference type="SUPFAM" id="SSF51604">
    <property type="entry name" value="Enolase C-terminal domain-like"/>
    <property type="match status" value="1"/>
</dbReference>
<dbReference type="SFLD" id="SFLDG00178">
    <property type="entry name" value="enolase"/>
    <property type="match status" value="1"/>
</dbReference>
<dbReference type="SFLD" id="SFLDF00002">
    <property type="entry name" value="enolase"/>
    <property type="match status" value="1"/>
</dbReference>
<evidence type="ECO:0000256" key="3">
    <source>
        <dbReference type="ARBA" id="ARBA00009604"/>
    </source>
</evidence>
<keyword evidence="11 13" id="KW-0456">Lyase</keyword>
<dbReference type="NCBIfam" id="TIGR01060">
    <property type="entry name" value="eno"/>
    <property type="match status" value="1"/>
</dbReference>
<evidence type="ECO:0000256" key="6">
    <source>
        <dbReference type="ARBA" id="ARBA00022490"/>
    </source>
</evidence>
<keyword evidence="19" id="KW-0670">Pyruvate</keyword>
<dbReference type="UniPathway" id="UPA00109">
    <property type="reaction ID" value="UER00187"/>
</dbReference>
<dbReference type="GO" id="GO:0000015">
    <property type="term" value="C:phosphopyruvate hydratase complex"/>
    <property type="evidence" value="ECO:0007669"/>
    <property type="project" value="InterPro"/>
</dbReference>
<dbReference type="Proteomes" id="UP000281771">
    <property type="component" value="Unassembled WGS sequence"/>
</dbReference>
<dbReference type="STRING" id="1123309.GCA_000377005_01652"/>
<evidence type="ECO:0000256" key="16">
    <source>
        <dbReference type="PIRSR" id="PIRSR001400-3"/>
    </source>
</evidence>
<evidence type="ECO:0000256" key="12">
    <source>
        <dbReference type="ARBA" id="ARBA00048951"/>
    </source>
</evidence>
<comment type="subcellular location">
    <subcellularLocation>
        <location evidence="13">Cytoplasm</location>
    </subcellularLocation>
    <subcellularLocation>
        <location evidence="1 13">Secreted</location>
    </subcellularLocation>
    <subcellularLocation>
        <location evidence="13">Cell surface</location>
    </subcellularLocation>
    <text evidence="13">Fractions of enolase are present in both the cytoplasm and on the cell surface.</text>
</comment>
<accession>A0A3P1VFP1</accession>
<evidence type="ECO:0000256" key="9">
    <source>
        <dbReference type="ARBA" id="ARBA00022842"/>
    </source>
</evidence>
<dbReference type="GO" id="GO:0006096">
    <property type="term" value="P:glycolytic process"/>
    <property type="evidence" value="ECO:0007669"/>
    <property type="project" value="UniProtKB-UniRule"/>
</dbReference>
<keyword evidence="6 13" id="KW-0963">Cytoplasm</keyword>
<feature type="binding site" evidence="15">
    <location>
        <position position="395"/>
    </location>
    <ligand>
        <name>substrate</name>
    </ligand>
</feature>
<comment type="cofactor">
    <cofactor evidence="16">
        <name>Mg(2+)</name>
        <dbReference type="ChEBI" id="CHEBI:18420"/>
    </cofactor>
    <text evidence="16">Mg(2+) is required for catalysis and for stabilizing the dimer.</text>
</comment>
<evidence type="ECO:0000313" key="19">
    <source>
        <dbReference type="EMBL" id="RRD32568.1"/>
    </source>
</evidence>
<dbReference type="GO" id="GO:0000287">
    <property type="term" value="F:magnesium ion binding"/>
    <property type="evidence" value="ECO:0007669"/>
    <property type="project" value="UniProtKB-UniRule"/>
</dbReference>
<evidence type="ECO:0000313" key="20">
    <source>
        <dbReference type="Proteomes" id="UP000281771"/>
    </source>
</evidence>
<feature type="binding site" evidence="15">
    <location>
        <position position="292"/>
    </location>
    <ligand>
        <name>substrate</name>
    </ligand>
</feature>
<dbReference type="GO" id="GO:0009986">
    <property type="term" value="C:cell surface"/>
    <property type="evidence" value="ECO:0007669"/>
    <property type="project" value="UniProtKB-SubCell"/>
</dbReference>
<dbReference type="SUPFAM" id="SSF54826">
    <property type="entry name" value="Enolase N-terminal domain-like"/>
    <property type="match status" value="1"/>
</dbReference>
<feature type="binding site" evidence="13">
    <location>
        <position position="395"/>
    </location>
    <ligand>
        <name>(2R)-2-phosphoglycerate</name>
        <dbReference type="ChEBI" id="CHEBI:58289"/>
    </ligand>
</feature>
<dbReference type="PRINTS" id="PR00148">
    <property type="entry name" value="ENOLASE"/>
</dbReference>
<evidence type="ECO:0000256" key="11">
    <source>
        <dbReference type="ARBA" id="ARBA00023239"/>
    </source>
</evidence>
<dbReference type="EMBL" id="RQZA01000001">
    <property type="protein sequence ID" value="RRD32568.1"/>
    <property type="molecule type" value="Genomic_DNA"/>
</dbReference>
<dbReference type="InterPro" id="IPR029017">
    <property type="entry name" value="Enolase-like_N"/>
</dbReference>
<dbReference type="InterPro" id="IPR020810">
    <property type="entry name" value="Enolase_C"/>
</dbReference>
<keyword evidence="20" id="KW-1185">Reference proteome</keyword>
<dbReference type="InterPro" id="IPR000941">
    <property type="entry name" value="Enolase"/>
</dbReference>
<evidence type="ECO:0000259" key="18">
    <source>
        <dbReference type="SMART" id="SM01193"/>
    </source>
</evidence>
<dbReference type="RefSeq" id="WP_018167568.1">
    <property type="nucleotide sequence ID" value="NZ_RQZA01000001.1"/>
</dbReference>
<evidence type="ECO:0000256" key="15">
    <source>
        <dbReference type="PIRSR" id="PIRSR001400-2"/>
    </source>
</evidence>
<dbReference type="PIRSF" id="PIRSF001400">
    <property type="entry name" value="Enolase"/>
    <property type="match status" value="1"/>
</dbReference>
<dbReference type="InterPro" id="IPR020809">
    <property type="entry name" value="Enolase_CS"/>
</dbReference>
<evidence type="ECO:0000256" key="5">
    <source>
        <dbReference type="ARBA" id="ARBA00017068"/>
    </source>
</evidence>
<evidence type="ECO:0000256" key="4">
    <source>
        <dbReference type="ARBA" id="ARBA00012058"/>
    </source>
</evidence>
<dbReference type="SFLD" id="SFLDS00001">
    <property type="entry name" value="Enolase"/>
    <property type="match status" value="1"/>
</dbReference>
<feature type="binding site" evidence="15">
    <location>
        <position position="164"/>
    </location>
    <ligand>
        <name>substrate</name>
    </ligand>
</feature>
<comment type="pathway">
    <text evidence="2 13">Carbohydrate degradation; glycolysis; pyruvate from D-glyceraldehyde 3-phosphate: step 4/5.</text>
</comment>
<organism evidence="19 20">
    <name type="scientific">Streptococcus minor</name>
    <dbReference type="NCBI Taxonomy" id="229549"/>
    <lineage>
        <taxon>Bacteria</taxon>
        <taxon>Bacillati</taxon>
        <taxon>Bacillota</taxon>
        <taxon>Bacilli</taxon>
        <taxon>Lactobacillales</taxon>
        <taxon>Streptococcaceae</taxon>
        <taxon>Streptococcus</taxon>
    </lineage>
</organism>
<comment type="cofactor">
    <cofactor evidence="13">
        <name>Mg(2+)</name>
        <dbReference type="ChEBI" id="CHEBI:18420"/>
    </cofactor>
    <text evidence="13">Binds a second Mg(2+) ion via substrate during catalysis.</text>
</comment>
<feature type="binding site" evidence="13 16">
    <location>
        <position position="319"/>
    </location>
    <ligand>
        <name>Mg(2+)</name>
        <dbReference type="ChEBI" id="CHEBI:18420"/>
    </ligand>
</feature>
<dbReference type="FunFam" id="3.30.390.10:FF:000001">
    <property type="entry name" value="Enolase"/>
    <property type="match status" value="1"/>
</dbReference>
<name>A0A3P1VFP1_9STRE</name>
<dbReference type="Gene3D" id="3.30.390.10">
    <property type="entry name" value="Enolase-like, N-terminal domain"/>
    <property type="match status" value="1"/>
</dbReference>
<evidence type="ECO:0000259" key="17">
    <source>
        <dbReference type="SMART" id="SM01192"/>
    </source>
</evidence>
<proteinExistence type="inferred from homology"/>
<dbReference type="PANTHER" id="PTHR11902">
    <property type="entry name" value="ENOLASE"/>
    <property type="match status" value="1"/>
</dbReference>
<dbReference type="PROSITE" id="PS00164">
    <property type="entry name" value="ENOLASE"/>
    <property type="match status" value="1"/>
</dbReference>
<comment type="catalytic activity">
    <reaction evidence="12">
        <text>(2R)-2-phosphoglycerate = phosphoenolpyruvate + H2O</text>
        <dbReference type="Rhea" id="RHEA:10164"/>
        <dbReference type="ChEBI" id="CHEBI:15377"/>
        <dbReference type="ChEBI" id="CHEBI:58289"/>
        <dbReference type="ChEBI" id="CHEBI:58702"/>
        <dbReference type="EC" id="4.2.1.11"/>
    </reaction>
    <physiologicalReaction direction="left-to-right" evidence="12">
        <dbReference type="Rhea" id="RHEA:10165"/>
    </physiologicalReaction>
</comment>
<feature type="active site" description="Proton donor" evidence="13 14">
    <location>
        <position position="205"/>
    </location>
</feature>
<dbReference type="PANTHER" id="PTHR11902:SF1">
    <property type="entry name" value="ENOLASE"/>
    <property type="match status" value="1"/>
</dbReference>
<feature type="binding site" evidence="13">
    <location>
        <position position="373"/>
    </location>
    <ligand>
        <name>(2R)-2-phosphoglycerate</name>
        <dbReference type="ChEBI" id="CHEBI:58289"/>
    </ligand>
</feature>
<dbReference type="Pfam" id="PF00113">
    <property type="entry name" value="Enolase_C"/>
    <property type="match status" value="1"/>
</dbReference>
<dbReference type="AlphaFoldDB" id="A0A3P1VFP1"/>
<reference evidence="19 20" key="1">
    <citation type="submission" date="2018-11" db="EMBL/GenBank/DDBJ databases">
        <title>Genomes From Bacteria Associated with the Canine Oral Cavity: a Test Case for Automated Genome-Based Taxonomic Assignment.</title>
        <authorList>
            <person name="Coil D.A."/>
            <person name="Jospin G."/>
            <person name="Darling A.E."/>
            <person name="Wallis C."/>
            <person name="Davis I.J."/>
            <person name="Harris S."/>
            <person name="Eisen J.A."/>
            <person name="Holcombe L.J."/>
            <person name="O'Flynn C."/>
        </authorList>
    </citation>
    <scope>NUCLEOTIDE SEQUENCE [LARGE SCALE GENOMIC DNA]</scope>
    <source>
        <strain evidence="19 20">OH4621_COT-116</strain>
    </source>
</reference>
<keyword evidence="7 13" id="KW-0964">Secreted</keyword>
<dbReference type="GO" id="GO:0005576">
    <property type="term" value="C:extracellular region"/>
    <property type="evidence" value="ECO:0007669"/>
    <property type="project" value="UniProtKB-SubCell"/>
</dbReference>
<dbReference type="HAMAP" id="MF_00318">
    <property type="entry name" value="Enolase"/>
    <property type="match status" value="1"/>
</dbReference>
<dbReference type="Pfam" id="PF03952">
    <property type="entry name" value="Enolase_N"/>
    <property type="match status" value="1"/>
</dbReference>
<feature type="binding site" evidence="13">
    <location>
        <position position="163"/>
    </location>
    <ligand>
        <name>(2R)-2-phosphoglycerate</name>
        <dbReference type="ChEBI" id="CHEBI:58289"/>
    </ligand>
</feature>
<feature type="binding site" evidence="15">
    <location>
        <begin position="371"/>
        <end position="374"/>
    </location>
    <ligand>
        <name>substrate</name>
    </ligand>
</feature>
<protein>
    <recommendedName>
        <fullName evidence="5 13">Enolase</fullName>
        <ecNumber evidence="4 13">4.2.1.11</ecNumber>
    </recommendedName>
    <alternativeName>
        <fullName evidence="13">2-phospho-D-glycerate hydro-lyase</fullName>
    </alternativeName>
    <alternativeName>
        <fullName evidence="13">2-phosphoglycerate dehydratase</fullName>
    </alternativeName>
</protein>
<feature type="binding site" evidence="15">
    <location>
        <position position="319"/>
    </location>
    <ligand>
        <name>substrate</name>
    </ligand>
</feature>
<dbReference type="EC" id="4.2.1.11" evidence="4 13"/>
<feature type="active site" description="Proton acceptor" evidence="13 14">
    <location>
        <position position="344"/>
    </location>
</feature>
<feature type="domain" description="Enolase N-terminal" evidence="18">
    <location>
        <begin position="4"/>
        <end position="134"/>
    </location>
</feature>
<feature type="binding site" evidence="13">
    <location>
        <position position="374"/>
    </location>
    <ligand>
        <name>(2R)-2-phosphoglycerate</name>
        <dbReference type="ChEBI" id="CHEBI:58289"/>
    </ligand>
</feature>
<keyword evidence="9 13" id="KW-0460">Magnesium</keyword>
<feature type="binding site" evidence="13 16">
    <location>
        <position position="243"/>
    </location>
    <ligand>
        <name>Mg(2+)</name>
        <dbReference type="ChEBI" id="CHEBI:18420"/>
    </ligand>
</feature>
<feature type="binding site" evidence="13 16">
    <location>
        <position position="292"/>
    </location>
    <ligand>
        <name>Mg(2+)</name>
        <dbReference type="ChEBI" id="CHEBI:18420"/>
    </ligand>
</feature>
<dbReference type="GO" id="GO:0009274">
    <property type="term" value="C:peptidoglycan-based cell wall"/>
    <property type="evidence" value="ECO:0007669"/>
    <property type="project" value="UniProtKB-ARBA"/>
</dbReference>
<evidence type="ECO:0000256" key="10">
    <source>
        <dbReference type="ARBA" id="ARBA00023152"/>
    </source>
</evidence>
<comment type="caution">
    <text evidence="19">The sequence shown here is derived from an EMBL/GenBank/DDBJ whole genome shotgun (WGS) entry which is preliminary data.</text>
</comment>
<keyword evidence="8 13" id="KW-0479">Metal-binding</keyword>
<evidence type="ECO:0000256" key="8">
    <source>
        <dbReference type="ARBA" id="ARBA00022723"/>
    </source>
</evidence>
<evidence type="ECO:0000256" key="1">
    <source>
        <dbReference type="ARBA" id="ARBA00004613"/>
    </source>
</evidence>
<dbReference type="GO" id="GO:0004634">
    <property type="term" value="F:phosphopyruvate hydratase activity"/>
    <property type="evidence" value="ECO:0007669"/>
    <property type="project" value="UniProtKB-UniRule"/>
</dbReference>
<dbReference type="FunFam" id="3.20.20.120:FF:000001">
    <property type="entry name" value="Enolase"/>
    <property type="match status" value="1"/>
</dbReference>
<evidence type="ECO:0000256" key="7">
    <source>
        <dbReference type="ARBA" id="ARBA00022525"/>
    </source>
</evidence>
<comment type="function">
    <text evidence="13">Catalyzes the reversible conversion of 2-phosphoglycerate (2-PG) into phosphoenolpyruvate (PEP). It is essential for the degradation of carbohydrates via glycolysis.</text>
</comment>
<feature type="binding site" evidence="15">
    <location>
        <position position="155"/>
    </location>
    <ligand>
        <name>substrate</name>
    </ligand>
</feature>
<dbReference type="SMART" id="SM01193">
    <property type="entry name" value="Enolase_N"/>
    <property type="match status" value="1"/>
</dbReference>
<evidence type="ECO:0000256" key="14">
    <source>
        <dbReference type="PIRSR" id="PIRSR001400-1"/>
    </source>
</evidence>